<evidence type="ECO:0000259" key="1">
    <source>
        <dbReference type="Pfam" id="PF07883"/>
    </source>
</evidence>
<dbReference type="InterPro" id="IPR013096">
    <property type="entry name" value="Cupin_2"/>
</dbReference>
<dbReference type="Gene3D" id="2.60.120.10">
    <property type="entry name" value="Jelly Rolls"/>
    <property type="match status" value="1"/>
</dbReference>
<dbReference type="Proteomes" id="UP000244940">
    <property type="component" value="Unassembled WGS sequence"/>
</dbReference>
<dbReference type="PANTHER" id="PTHR36440:SF1">
    <property type="entry name" value="PUTATIVE (AFU_ORTHOLOGUE AFUA_8G07350)-RELATED"/>
    <property type="match status" value="1"/>
</dbReference>
<dbReference type="InterPro" id="IPR014710">
    <property type="entry name" value="RmlC-like_jellyroll"/>
</dbReference>
<accession>A0A2U2CBE3</accession>
<dbReference type="PANTHER" id="PTHR36440">
    <property type="entry name" value="PUTATIVE (AFU_ORTHOLOGUE AFUA_8G07350)-RELATED"/>
    <property type="match status" value="1"/>
</dbReference>
<sequence>MAQEAGKAPIFRNPGESRNYEMGRIQARFKADGDETAGRYSISEWWMEPNTKGIGADSHEREDEIFYVLDGTVTFLIGEEWRDAGPGSFLFVPAGVTHDFENRSEAREGLNVFAPGAFEGNMPMIVDWFSKHPPEDAR</sequence>
<dbReference type="AlphaFoldDB" id="A0A2U2CBE3"/>
<dbReference type="EMBL" id="QEYD01000005">
    <property type="protein sequence ID" value="PWE29182.1"/>
    <property type="molecule type" value="Genomic_DNA"/>
</dbReference>
<dbReference type="GeneID" id="94365273"/>
<dbReference type="InterPro" id="IPR011051">
    <property type="entry name" value="RmlC_Cupin_sf"/>
</dbReference>
<dbReference type="SUPFAM" id="SSF51182">
    <property type="entry name" value="RmlC-like cupins"/>
    <property type="match status" value="1"/>
</dbReference>
<evidence type="ECO:0000313" key="2">
    <source>
        <dbReference type="EMBL" id="PWE29182.1"/>
    </source>
</evidence>
<organism evidence="2 3">
    <name type="scientific">Pararhodobacter marinus</name>
    <dbReference type="NCBI Taxonomy" id="2184063"/>
    <lineage>
        <taxon>Bacteria</taxon>
        <taxon>Pseudomonadati</taxon>
        <taxon>Pseudomonadota</taxon>
        <taxon>Alphaproteobacteria</taxon>
        <taxon>Rhodobacterales</taxon>
        <taxon>Paracoccaceae</taxon>
        <taxon>Pararhodobacter</taxon>
    </lineage>
</organism>
<dbReference type="InterPro" id="IPR053146">
    <property type="entry name" value="QDO-like"/>
</dbReference>
<comment type="caution">
    <text evidence="2">The sequence shown here is derived from an EMBL/GenBank/DDBJ whole genome shotgun (WGS) entry which is preliminary data.</text>
</comment>
<feature type="domain" description="Cupin type-2" evidence="1">
    <location>
        <begin position="47"/>
        <end position="106"/>
    </location>
</feature>
<proteinExistence type="predicted"/>
<dbReference type="RefSeq" id="WP_109533231.1">
    <property type="nucleotide sequence ID" value="NZ_QEYD01000005.1"/>
</dbReference>
<gene>
    <name evidence="2" type="ORF">C4N9_10260</name>
</gene>
<keyword evidence="3" id="KW-1185">Reference proteome</keyword>
<name>A0A2U2CBE3_9RHOB</name>
<dbReference type="OrthoDB" id="6058at2"/>
<dbReference type="Pfam" id="PF07883">
    <property type="entry name" value="Cupin_2"/>
    <property type="match status" value="1"/>
</dbReference>
<reference evidence="2 3" key="1">
    <citation type="submission" date="2018-05" db="EMBL/GenBank/DDBJ databases">
        <title>Pararhodobacter marina sp. nov., isolated from deep-sea water of the Indian Ocean.</title>
        <authorList>
            <person name="Lai Q.Sr."/>
            <person name="Liu X."/>
            <person name="Shao Z."/>
        </authorList>
    </citation>
    <scope>NUCLEOTIDE SEQUENCE [LARGE SCALE GENOMIC DNA]</scope>
    <source>
        <strain evidence="2 3">CIC4N-9</strain>
    </source>
</reference>
<evidence type="ECO:0000313" key="3">
    <source>
        <dbReference type="Proteomes" id="UP000244940"/>
    </source>
</evidence>
<protein>
    <submittedName>
        <fullName evidence="2">Cupin domain-containing protein</fullName>
    </submittedName>
</protein>